<dbReference type="Proteomes" id="UP001081709">
    <property type="component" value="Unassembled WGS sequence"/>
</dbReference>
<feature type="region of interest" description="Disordered" evidence="1">
    <location>
        <begin position="190"/>
        <end position="238"/>
    </location>
</feature>
<feature type="compositionally biased region" description="Basic and acidic residues" evidence="1">
    <location>
        <begin position="220"/>
        <end position="238"/>
    </location>
</feature>
<dbReference type="Pfam" id="PF10756">
    <property type="entry name" value="bPH_6"/>
    <property type="match status" value="1"/>
</dbReference>
<feature type="transmembrane region" description="Helical" evidence="2">
    <location>
        <begin position="58"/>
        <end position="74"/>
    </location>
</feature>
<evidence type="ECO:0000313" key="4">
    <source>
        <dbReference type="EMBL" id="MCX7444592.1"/>
    </source>
</evidence>
<accession>A0ABT3WUW2</accession>
<keyword evidence="2" id="KW-0472">Membrane</keyword>
<evidence type="ECO:0000256" key="2">
    <source>
        <dbReference type="SAM" id="Phobius"/>
    </source>
</evidence>
<dbReference type="RefSeq" id="WP_267186398.1">
    <property type="nucleotide sequence ID" value="NZ_JAPMKV010000002.1"/>
</dbReference>
<proteinExistence type="predicted"/>
<keyword evidence="5" id="KW-1185">Reference proteome</keyword>
<protein>
    <submittedName>
        <fullName evidence="4">PH domain-containing protein</fullName>
    </submittedName>
</protein>
<evidence type="ECO:0000259" key="3">
    <source>
        <dbReference type="Pfam" id="PF10756"/>
    </source>
</evidence>
<keyword evidence="2" id="KW-1133">Transmembrane helix</keyword>
<feature type="region of interest" description="Disordered" evidence="1">
    <location>
        <begin position="1"/>
        <end position="28"/>
    </location>
</feature>
<feature type="compositionally biased region" description="Low complexity" evidence="1">
    <location>
        <begin position="1"/>
        <end position="25"/>
    </location>
</feature>
<evidence type="ECO:0000313" key="5">
    <source>
        <dbReference type="Proteomes" id="UP001081709"/>
    </source>
</evidence>
<reference evidence="4" key="1">
    <citation type="submission" date="2022-11" db="EMBL/GenBank/DDBJ databases">
        <title>Corynebacterium sp. isolated from Penguins.</title>
        <authorList>
            <person name="Sedlar K."/>
            <person name="Svec P."/>
        </authorList>
    </citation>
    <scope>NUCLEOTIDE SEQUENCE</scope>
    <source>
        <strain evidence="4">P7003</strain>
    </source>
</reference>
<name>A0ABT3WUW2_9CORY</name>
<dbReference type="InterPro" id="IPR019692">
    <property type="entry name" value="CFP-6_PH"/>
</dbReference>
<feature type="domain" description="Low molecular weight protein antigen 6 PH" evidence="3">
    <location>
        <begin position="75"/>
        <end position="145"/>
    </location>
</feature>
<evidence type="ECO:0000256" key="1">
    <source>
        <dbReference type="SAM" id="MobiDB-lite"/>
    </source>
</evidence>
<comment type="caution">
    <text evidence="4">The sequence shown here is derived from an EMBL/GenBank/DDBJ whole genome shotgun (WGS) entry which is preliminary data.</text>
</comment>
<dbReference type="EMBL" id="JAPMKV010000002">
    <property type="protein sequence ID" value="MCX7444592.1"/>
    <property type="molecule type" value="Genomic_DNA"/>
</dbReference>
<gene>
    <name evidence="4" type="ORF">OS125_04935</name>
</gene>
<organism evidence="4 5">
    <name type="scientific">Corynebacterium pygosceleis</name>
    <dbReference type="NCBI Taxonomy" id="2800406"/>
    <lineage>
        <taxon>Bacteria</taxon>
        <taxon>Bacillati</taxon>
        <taxon>Actinomycetota</taxon>
        <taxon>Actinomycetes</taxon>
        <taxon>Mycobacteriales</taxon>
        <taxon>Corynebacteriaceae</taxon>
        <taxon>Corynebacterium</taxon>
    </lineage>
</organism>
<sequence>MSSTSPDADPDSGGTDADGATGTSPVTTTVFRPDRTHVLGAGLMLLTSLLTVGAAPQWLFWILFLPLIYAYWALRSHTTITENGITATYAFSRERSVSWGNFAGIRFGSGSSHARSHDGREFPLPGVSFNSVPDLAAASAGRIPDVIAAGRSAADDRVVVMRRDGHQVAKSREEATREILAAQEEIERAKRERAAAKRHSGMEPGGWYQADAEGNPVIREQGKTRSGDDDGNTRTDRS</sequence>
<keyword evidence="2" id="KW-0812">Transmembrane</keyword>